<evidence type="ECO:0000313" key="2">
    <source>
        <dbReference type="Proteomes" id="UP001212170"/>
    </source>
</evidence>
<organism evidence="1 2">
    <name type="scientific">Flavobacterium azizsancarii</name>
    <dbReference type="NCBI Taxonomy" id="2961580"/>
    <lineage>
        <taxon>Bacteria</taxon>
        <taxon>Pseudomonadati</taxon>
        <taxon>Bacteroidota</taxon>
        <taxon>Flavobacteriia</taxon>
        <taxon>Flavobacteriales</taxon>
        <taxon>Flavobacteriaceae</taxon>
        <taxon>Flavobacterium</taxon>
    </lineage>
</organism>
<comment type="caution">
    <text evidence="1">The sequence shown here is derived from an EMBL/GenBank/DDBJ whole genome shotgun (WGS) entry which is preliminary data.</text>
</comment>
<dbReference type="PROSITE" id="PS51257">
    <property type="entry name" value="PROKAR_LIPOPROTEIN"/>
    <property type="match status" value="1"/>
</dbReference>
<dbReference type="RefSeq" id="WP_271333962.1">
    <property type="nucleotide sequence ID" value="NZ_JAMZNK010000001.1"/>
</dbReference>
<protein>
    <submittedName>
        <fullName evidence="1">Uncharacterized protein</fullName>
    </submittedName>
</protein>
<accession>A0ABT4W6C4</accession>
<gene>
    <name evidence="1" type="ORF">NJT12_00490</name>
</gene>
<sequence length="239" mass="27410">MKKLPLFFLLLIVASCKKEIDPNINNGSKIETELPQVKVLKTDTIAISGYDTKTNYIIASLLKKTVTKEGNENVQYRLAFYTNNKQIASKDLTINDCFKDSEWSANYGLSPDDDSSVSPFIQLDYGVQTDGSLQKQYLFYLADKKLQLVHEWESSSDSGVGSWTVFLNANPKNEKQTFYSRSVSFDYKDDNNDTIGIATYSDTIKIYFENDQWKKQLLTPKGKIYRKKEVSIDNFDFKK</sequence>
<dbReference type="Proteomes" id="UP001212170">
    <property type="component" value="Unassembled WGS sequence"/>
</dbReference>
<evidence type="ECO:0000313" key="1">
    <source>
        <dbReference type="EMBL" id="MDA6068081.1"/>
    </source>
</evidence>
<reference evidence="1 2" key="1">
    <citation type="journal article" date="2023" name="Chemosphere">
        <title>Whole genome analysis of Flavobacterium aziz-sancarii sp. nov., isolated from Ardley Island (Antarctica), revealed a rich resistome and bioremediation potential.</title>
        <authorList>
            <person name="Otur C."/>
            <person name="Okay S."/>
            <person name="Kurt-Kizildogan A."/>
        </authorList>
    </citation>
    <scope>NUCLEOTIDE SEQUENCE [LARGE SCALE GENOMIC DNA]</scope>
    <source>
        <strain evidence="1 2">AC</strain>
    </source>
</reference>
<proteinExistence type="predicted"/>
<name>A0ABT4W6C4_9FLAO</name>
<dbReference type="EMBL" id="JAMZNK010000001">
    <property type="protein sequence ID" value="MDA6068081.1"/>
    <property type="molecule type" value="Genomic_DNA"/>
</dbReference>
<keyword evidence="2" id="KW-1185">Reference proteome</keyword>